<dbReference type="SUPFAM" id="SSF53335">
    <property type="entry name" value="S-adenosyl-L-methionine-dependent methyltransferases"/>
    <property type="match status" value="1"/>
</dbReference>
<evidence type="ECO:0000256" key="1">
    <source>
        <dbReference type="SAM" id="MobiDB-lite"/>
    </source>
</evidence>
<dbReference type="CDD" id="cd02440">
    <property type="entry name" value="AdoMet_MTases"/>
    <property type="match status" value="1"/>
</dbReference>
<proteinExistence type="predicted"/>
<dbReference type="GO" id="GO:0032259">
    <property type="term" value="P:methylation"/>
    <property type="evidence" value="ECO:0007669"/>
    <property type="project" value="UniProtKB-KW"/>
</dbReference>
<dbReference type="InterPro" id="IPR029063">
    <property type="entry name" value="SAM-dependent_MTases_sf"/>
</dbReference>
<keyword evidence="3" id="KW-1185">Reference proteome</keyword>
<reference evidence="2 3" key="1">
    <citation type="submission" date="2024-06" db="EMBL/GenBank/DDBJ databases">
        <title>Complete genome of Phlyctema vagabunda strain 19-DSS-EL-015.</title>
        <authorList>
            <person name="Fiorenzani C."/>
        </authorList>
    </citation>
    <scope>NUCLEOTIDE SEQUENCE [LARGE SCALE GENOMIC DNA]</scope>
    <source>
        <strain evidence="2 3">19-DSS-EL-015</strain>
    </source>
</reference>
<dbReference type="EMBL" id="JBFCZG010000005">
    <property type="protein sequence ID" value="KAL3422724.1"/>
    <property type="molecule type" value="Genomic_DNA"/>
</dbReference>
<dbReference type="Gene3D" id="3.40.50.150">
    <property type="entry name" value="Vaccinia Virus protein VP39"/>
    <property type="match status" value="1"/>
</dbReference>
<protein>
    <submittedName>
        <fullName evidence="2">Methyltransferase domain-containing protein</fullName>
    </submittedName>
</protein>
<feature type="compositionally biased region" description="Polar residues" evidence="1">
    <location>
        <begin position="43"/>
        <end position="59"/>
    </location>
</feature>
<organism evidence="2 3">
    <name type="scientific">Phlyctema vagabunda</name>
    <dbReference type="NCBI Taxonomy" id="108571"/>
    <lineage>
        <taxon>Eukaryota</taxon>
        <taxon>Fungi</taxon>
        <taxon>Dikarya</taxon>
        <taxon>Ascomycota</taxon>
        <taxon>Pezizomycotina</taxon>
        <taxon>Leotiomycetes</taxon>
        <taxon>Helotiales</taxon>
        <taxon>Dermateaceae</taxon>
        <taxon>Phlyctema</taxon>
    </lineage>
</organism>
<comment type="caution">
    <text evidence="2">The sequence shown here is derived from an EMBL/GenBank/DDBJ whole genome shotgun (WGS) entry which is preliminary data.</text>
</comment>
<dbReference type="PANTHER" id="PTHR43591">
    <property type="entry name" value="METHYLTRANSFERASE"/>
    <property type="match status" value="1"/>
</dbReference>
<gene>
    <name evidence="2" type="ORF">PVAG01_06880</name>
</gene>
<dbReference type="PANTHER" id="PTHR43591:SF102">
    <property type="entry name" value="S-ADENOSYL-L-METHIONINE-DEPENDENT METHYLTRANSFERASE"/>
    <property type="match status" value="1"/>
</dbReference>
<evidence type="ECO:0000313" key="3">
    <source>
        <dbReference type="Proteomes" id="UP001629113"/>
    </source>
</evidence>
<dbReference type="Pfam" id="PF13489">
    <property type="entry name" value="Methyltransf_23"/>
    <property type="match status" value="1"/>
</dbReference>
<sequence>MAEQQISDMGIPSVRCLDLQAETNKKLVNLNSATSHTDEGKPTVSSEQHSQLSQAIEDNNNNRRKYQDYKEGKYMLPNDETEQKRLDLQHHMFLILLEGKLHLAPLKPDIKRVLDIGTGTGIWAVEFAKQYPAADVTGSDLSAIQPEVNSTPPNCHFVVADAEDDWPYAAPFDFIYMRCMLTCFARPLEIIKQVFHSLAPGGYFEILDAAFPFRSHDESMSGTALARWCAACADAGIQTGRPWTNAPRYKEWMRSVGFVDVREYVFEVPINAWPDDDTAAELGGWFRPNLDQIVAGSTKILTQGLGWDVEDVADFLCRVRGEVGDKRIHAFMSL</sequence>
<dbReference type="Proteomes" id="UP001629113">
    <property type="component" value="Unassembled WGS sequence"/>
</dbReference>
<accession>A0ABR4PHD4</accession>
<name>A0ABR4PHD4_9HELO</name>
<feature type="region of interest" description="Disordered" evidence="1">
    <location>
        <begin position="33"/>
        <end position="64"/>
    </location>
</feature>
<keyword evidence="2" id="KW-0489">Methyltransferase</keyword>
<dbReference type="GO" id="GO:0008168">
    <property type="term" value="F:methyltransferase activity"/>
    <property type="evidence" value="ECO:0007669"/>
    <property type="project" value="UniProtKB-KW"/>
</dbReference>
<keyword evidence="2" id="KW-0808">Transferase</keyword>
<evidence type="ECO:0000313" key="2">
    <source>
        <dbReference type="EMBL" id="KAL3422724.1"/>
    </source>
</evidence>